<evidence type="ECO:0000313" key="1">
    <source>
        <dbReference type="EMBL" id="ABD09660.1"/>
    </source>
</evidence>
<keyword evidence="2" id="KW-1185">Reference proteome</keyword>
<dbReference type="KEGG" id="fra:Francci3_0273"/>
<dbReference type="Proteomes" id="UP000001937">
    <property type="component" value="Chromosome"/>
</dbReference>
<dbReference type="HOGENOM" id="CLU_1675340_0_0_11"/>
<dbReference type="RefSeq" id="WP_011434739.1">
    <property type="nucleotide sequence ID" value="NC_007777.1"/>
</dbReference>
<organism evidence="1 2">
    <name type="scientific">Frankia casuarinae (strain DSM 45818 / CECT 9043 / HFP020203 / CcI3)</name>
    <dbReference type="NCBI Taxonomy" id="106370"/>
    <lineage>
        <taxon>Bacteria</taxon>
        <taxon>Bacillati</taxon>
        <taxon>Actinomycetota</taxon>
        <taxon>Actinomycetes</taxon>
        <taxon>Frankiales</taxon>
        <taxon>Frankiaceae</taxon>
        <taxon>Frankia</taxon>
    </lineage>
</organism>
<dbReference type="EMBL" id="CP000249">
    <property type="protein sequence ID" value="ABD09660.1"/>
    <property type="molecule type" value="Genomic_DNA"/>
</dbReference>
<accession>Q2JGD2</accession>
<dbReference type="AlphaFoldDB" id="Q2JGD2"/>
<name>Q2JGD2_FRACC</name>
<evidence type="ECO:0000313" key="2">
    <source>
        <dbReference type="Proteomes" id="UP000001937"/>
    </source>
</evidence>
<proteinExistence type="predicted"/>
<protein>
    <submittedName>
        <fullName evidence="1">Uncharacterized protein</fullName>
    </submittedName>
</protein>
<sequence length="157" mass="17812">MRLMFASISRSVGGRWRRRPRSVRRSGRQRQRLRAGRLFGQDVEHREALNLSDEQVKILTEECTRYQGTADTNVRQMARTVALVHHLLYGGTLPATEQMEEIDRQLVQWAALALELARAQVAGTYHGMKALTPDQLTQRAALHQGGELHPPRALTAH</sequence>
<gene>
    <name evidence="1" type="ordered locus">Francci3_0273</name>
</gene>
<reference evidence="1 2" key="1">
    <citation type="journal article" date="2007" name="Genome Res.">
        <title>Genome characteristics of facultatively symbiotic Frankia sp. strains reflect host range and host plant biogeography.</title>
        <authorList>
            <person name="Normand P."/>
            <person name="Lapierre P."/>
            <person name="Tisa L.S."/>
            <person name="Gogarten J.P."/>
            <person name="Alloisio N."/>
            <person name="Bagnarol E."/>
            <person name="Bassi C.A."/>
            <person name="Berry A.M."/>
            <person name="Bickhart D.M."/>
            <person name="Choisne N."/>
            <person name="Couloux A."/>
            <person name="Cournoyer B."/>
            <person name="Cruveiller S."/>
            <person name="Daubin V."/>
            <person name="Demange N."/>
            <person name="Francino M.P."/>
            <person name="Goltsman E."/>
            <person name="Huang Y."/>
            <person name="Kopp O.R."/>
            <person name="Labarre L."/>
            <person name="Lapidus A."/>
            <person name="Lavire C."/>
            <person name="Marechal J."/>
            <person name="Martinez M."/>
            <person name="Mastronunzio J.E."/>
            <person name="Mullin B.C."/>
            <person name="Niemann J."/>
            <person name="Pujic P."/>
            <person name="Rawnsley T."/>
            <person name="Rouy Z."/>
            <person name="Schenowitz C."/>
            <person name="Sellstedt A."/>
            <person name="Tavares F."/>
            <person name="Tomkins J.P."/>
            <person name="Vallenet D."/>
            <person name="Valverde C."/>
            <person name="Wall L.G."/>
            <person name="Wang Y."/>
            <person name="Medigue C."/>
            <person name="Benson D.R."/>
        </authorList>
    </citation>
    <scope>NUCLEOTIDE SEQUENCE [LARGE SCALE GENOMIC DNA]</scope>
    <source>
        <strain evidence="2">DSM 45818 / CECT 9043 / CcI3</strain>
    </source>
</reference>